<dbReference type="Proteomes" id="UP001500967">
    <property type="component" value="Unassembled WGS sequence"/>
</dbReference>
<dbReference type="InterPro" id="IPR051262">
    <property type="entry name" value="SMP-30/CGR1_Lactonase"/>
</dbReference>
<feature type="chain" id="PRO_5047316416" description="Superoxide dismutase" evidence="1">
    <location>
        <begin position="21"/>
        <end position="311"/>
    </location>
</feature>
<name>A0ABN0U295_9ACTN</name>
<organism evidence="2 3">
    <name type="scientific">Cryptosporangium japonicum</name>
    <dbReference type="NCBI Taxonomy" id="80872"/>
    <lineage>
        <taxon>Bacteria</taxon>
        <taxon>Bacillati</taxon>
        <taxon>Actinomycetota</taxon>
        <taxon>Actinomycetes</taxon>
        <taxon>Cryptosporangiales</taxon>
        <taxon>Cryptosporangiaceae</taxon>
        <taxon>Cryptosporangium</taxon>
    </lineage>
</organism>
<evidence type="ECO:0000256" key="1">
    <source>
        <dbReference type="SAM" id="SignalP"/>
    </source>
</evidence>
<protein>
    <recommendedName>
        <fullName evidence="4">Superoxide dismutase</fullName>
    </recommendedName>
</protein>
<dbReference type="Gene3D" id="2.120.10.30">
    <property type="entry name" value="TolB, C-terminal domain"/>
    <property type="match status" value="1"/>
</dbReference>
<dbReference type="RefSeq" id="WP_344648645.1">
    <property type="nucleotide sequence ID" value="NZ_BAAAGX010000008.1"/>
</dbReference>
<feature type="signal peptide" evidence="1">
    <location>
        <begin position="1"/>
        <end position="20"/>
    </location>
</feature>
<dbReference type="PANTHER" id="PTHR47572:SF5">
    <property type="entry name" value="BLR2277 PROTEIN"/>
    <property type="match status" value="1"/>
</dbReference>
<evidence type="ECO:0000313" key="2">
    <source>
        <dbReference type="EMBL" id="GAA0236066.1"/>
    </source>
</evidence>
<reference evidence="2 3" key="1">
    <citation type="journal article" date="2019" name="Int. J. Syst. Evol. Microbiol.">
        <title>The Global Catalogue of Microorganisms (GCM) 10K type strain sequencing project: providing services to taxonomists for standard genome sequencing and annotation.</title>
        <authorList>
            <consortium name="The Broad Institute Genomics Platform"/>
            <consortium name="The Broad Institute Genome Sequencing Center for Infectious Disease"/>
            <person name="Wu L."/>
            <person name="Ma J."/>
        </authorList>
    </citation>
    <scope>NUCLEOTIDE SEQUENCE [LARGE SCALE GENOMIC DNA]</scope>
    <source>
        <strain evidence="2 3">JCM 10425</strain>
    </source>
</reference>
<dbReference type="InterPro" id="IPR011042">
    <property type="entry name" value="6-blade_b-propeller_TolB-like"/>
</dbReference>
<sequence>MKAKLAAALLTGVTAATLTASPVAATPASPSPTTYQLPAGFRPEGITIGREPVAYLGSLADGDILRVDLRTGRSTVIAQGPGTASVGLKLDQRGRLFVAGQSAGTARVVDTKSGKTLANLRLTTATDTFVNDVVLTRTAAYFTDSRQKQLYRVAIPRSGVPTRSDVSTIPLTGDIVYGEGNNANGITRTPDGRGLIVVQSNTGGLFHVDAASGKTTKIAVTKDGKEFPLTNGDGLLTLGQTLFVVQNRNNSIAVVNLDGTRGTVVGAITDSRFDVPTTLALYRGRLYTPNARFTTTPTPATPYTAVSVPLP</sequence>
<evidence type="ECO:0000313" key="3">
    <source>
        <dbReference type="Proteomes" id="UP001500967"/>
    </source>
</evidence>
<evidence type="ECO:0008006" key="4">
    <source>
        <dbReference type="Google" id="ProtNLM"/>
    </source>
</evidence>
<proteinExistence type="predicted"/>
<comment type="caution">
    <text evidence="2">The sequence shown here is derived from an EMBL/GenBank/DDBJ whole genome shotgun (WGS) entry which is preliminary data.</text>
</comment>
<gene>
    <name evidence="2" type="ORF">GCM10009539_21730</name>
</gene>
<accession>A0ABN0U295</accession>
<dbReference type="SUPFAM" id="SSF63829">
    <property type="entry name" value="Calcium-dependent phosphotriesterase"/>
    <property type="match status" value="1"/>
</dbReference>
<dbReference type="EMBL" id="BAAAGX010000008">
    <property type="protein sequence ID" value="GAA0236066.1"/>
    <property type="molecule type" value="Genomic_DNA"/>
</dbReference>
<keyword evidence="1" id="KW-0732">Signal</keyword>
<keyword evidence="3" id="KW-1185">Reference proteome</keyword>
<dbReference type="PANTHER" id="PTHR47572">
    <property type="entry name" value="LIPOPROTEIN-RELATED"/>
    <property type="match status" value="1"/>
</dbReference>